<dbReference type="AlphaFoldDB" id="A0A1W6CYL2"/>
<dbReference type="STRING" id="1945662.B0A89_10210"/>
<dbReference type="InterPro" id="IPR028096">
    <property type="entry name" value="EfeO_Cupredoxin"/>
</dbReference>
<evidence type="ECO:0000256" key="3">
    <source>
        <dbReference type="ARBA" id="ARBA00022729"/>
    </source>
</evidence>
<dbReference type="Gene3D" id="2.60.40.420">
    <property type="entry name" value="Cupredoxins - blue copper proteins"/>
    <property type="match status" value="1"/>
</dbReference>
<proteinExistence type="inferred from homology"/>
<keyword evidence="3" id="KW-0732">Signal</keyword>
<evidence type="ECO:0000256" key="4">
    <source>
        <dbReference type="SAM" id="MobiDB-lite"/>
    </source>
</evidence>
<keyword evidence="8" id="KW-1185">Reference proteome</keyword>
<feature type="domain" description="EfeO-type cupredoxin-like" evidence="6">
    <location>
        <begin position="17"/>
        <end position="118"/>
    </location>
</feature>
<evidence type="ECO:0000256" key="2">
    <source>
        <dbReference type="ARBA" id="ARBA00005989"/>
    </source>
</evidence>
<dbReference type="PANTHER" id="PTHR39192">
    <property type="entry name" value="IRON UPTAKE SYSTEM COMPONENT EFEO"/>
    <property type="match status" value="1"/>
</dbReference>
<sequence length="345" mass="35982">MWWAVGGAAALVIAGAGAFWAAARGRAPAELDGAVAVRVTGSACEPMALTVPAGRTRFVVRNDSDRPLEWEILDGVMVVAERENIAPGLTATLTEQLRPGEYAITCGLLSNPRGTLTVQATAESAARTSAPPAADFIGPLSEYRVFLITQSRRLNAALTDLDAAIAAGNVADARSAWQAAQLPWARLAPVMNRFADLSARMAPQAIYLARREDDPGFTGLHRIEYGLWRQGSAQGLEPTAKALLADAADLGTRLAALRLEPGDLPRMAAQAAGRRQEAAAPYAPADPSQSEALREGIARPMMLLRPLVAAADSDAAAALDAALGADDPALLAPAIERAAAAIALD</sequence>
<evidence type="ECO:0000313" key="7">
    <source>
        <dbReference type="EMBL" id="ARJ69948.1"/>
    </source>
</evidence>
<feature type="compositionally biased region" description="Low complexity" evidence="4">
    <location>
        <begin position="271"/>
        <end position="283"/>
    </location>
</feature>
<dbReference type="EMBL" id="CP020612">
    <property type="protein sequence ID" value="ARJ69948.1"/>
    <property type="molecule type" value="Genomic_DNA"/>
</dbReference>
<dbReference type="KEGG" id="pcon:B0A89_10210"/>
<evidence type="ECO:0000259" key="6">
    <source>
        <dbReference type="Pfam" id="PF13473"/>
    </source>
</evidence>
<dbReference type="Pfam" id="PF13473">
    <property type="entry name" value="Cupredoxin_1"/>
    <property type="match status" value="1"/>
</dbReference>
<organism evidence="7 8">
    <name type="scientific">Paracoccus contaminans</name>
    <dbReference type="NCBI Taxonomy" id="1945662"/>
    <lineage>
        <taxon>Bacteria</taxon>
        <taxon>Pseudomonadati</taxon>
        <taxon>Pseudomonadota</taxon>
        <taxon>Alphaproteobacteria</taxon>
        <taxon>Rhodobacterales</taxon>
        <taxon>Paracoccaceae</taxon>
        <taxon>Paracoccus</taxon>
    </lineage>
</organism>
<dbReference type="InterPro" id="IPR038352">
    <property type="entry name" value="Imelysin_sf"/>
</dbReference>
<evidence type="ECO:0008006" key="9">
    <source>
        <dbReference type="Google" id="ProtNLM"/>
    </source>
</evidence>
<dbReference type="Gene3D" id="1.20.1420.20">
    <property type="entry name" value="M75 peptidase, HXXE motif"/>
    <property type="match status" value="1"/>
</dbReference>
<evidence type="ECO:0000259" key="5">
    <source>
        <dbReference type="Pfam" id="PF09375"/>
    </source>
</evidence>
<dbReference type="SUPFAM" id="SSF49503">
    <property type="entry name" value="Cupredoxins"/>
    <property type="match status" value="1"/>
</dbReference>
<dbReference type="OrthoDB" id="7348379at2"/>
<reference evidence="7 8" key="1">
    <citation type="submission" date="2017-03" db="EMBL/GenBank/DDBJ databases">
        <title>Genome sequence of Paracoccus contaminans isolated from a water microcosm.</title>
        <authorList>
            <person name="Aurass P."/>
            <person name="Karste S."/>
            <person name="Trost E."/>
            <person name="Glaeser S.P."/>
            <person name="Kaempfer P."/>
            <person name="Flieger A."/>
        </authorList>
    </citation>
    <scope>NUCLEOTIDE SEQUENCE [LARGE SCALE GENOMIC DNA]</scope>
    <source>
        <strain evidence="8">RKI 16-01929T\LMG 29738T\CCM 8701T\CIP 111112T</strain>
    </source>
</reference>
<dbReference type="Pfam" id="PF09375">
    <property type="entry name" value="Peptidase_M75"/>
    <property type="match status" value="1"/>
</dbReference>
<dbReference type="Proteomes" id="UP000193017">
    <property type="component" value="Chromosome"/>
</dbReference>
<gene>
    <name evidence="7" type="ORF">B0A89_10210</name>
</gene>
<evidence type="ECO:0000313" key="8">
    <source>
        <dbReference type="Proteomes" id="UP000193017"/>
    </source>
</evidence>
<dbReference type="InterPro" id="IPR008972">
    <property type="entry name" value="Cupredoxin"/>
</dbReference>
<comment type="similarity">
    <text evidence="2">Belongs to the EfeM/EfeO family.</text>
</comment>
<feature type="domain" description="Imelysin-like" evidence="5">
    <location>
        <begin position="140"/>
        <end position="289"/>
    </location>
</feature>
<dbReference type="CDD" id="cd14656">
    <property type="entry name" value="Imelysin-like_EfeO"/>
    <property type="match status" value="1"/>
</dbReference>
<name>A0A1W6CYL2_9RHOB</name>
<evidence type="ECO:0000256" key="1">
    <source>
        <dbReference type="ARBA" id="ARBA00004418"/>
    </source>
</evidence>
<dbReference type="InterPro" id="IPR018976">
    <property type="entry name" value="Imelysin-like"/>
</dbReference>
<comment type="subcellular location">
    <subcellularLocation>
        <location evidence="1">Periplasm</location>
    </subcellularLocation>
</comment>
<protein>
    <recommendedName>
        <fullName evidence="9">Iron transporter substrate-binding protein</fullName>
    </recommendedName>
</protein>
<dbReference type="PANTHER" id="PTHR39192:SF1">
    <property type="entry name" value="IRON UPTAKE SYSTEM COMPONENT EFEO"/>
    <property type="match status" value="1"/>
</dbReference>
<dbReference type="RefSeq" id="WP_085378067.1">
    <property type="nucleotide sequence ID" value="NZ_CP020612.1"/>
</dbReference>
<dbReference type="GO" id="GO:0042597">
    <property type="term" value="C:periplasmic space"/>
    <property type="evidence" value="ECO:0007669"/>
    <property type="project" value="UniProtKB-SubCell"/>
</dbReference>
<feature type="region of interest" description="Disordered" evidence="4">
    <location>
        <begin position="271"/>
        <end position="291"/>
    </location>
</feature>
<dbReference type="InterPro" id="IPR050894">
    <property type="entry name" value="EfeM/EfeO_iron_uptake"/>
</dbReference>
<accession>A0A1W6CYL2</accession>
<dbReference type="InterPro" id="IPR034981">
    <property type="entry name" value="Imelysin-like_EfeO/Algp7"/>
</dbReference>